<dbReference type="RefSeq" id="WP_041517545.1">
    <property type="nucleotide sequence ID" value="NZ_JPRK01000008.1"/>
</dbReference>
<evidence type="ECO:0000313" key="3">
    <source>
        <dbReference type="Proteomes" id="UP000032061"/>
    </source>
</evidence>
<dbReference type="Proteomes" id="UP000198302">
    <property type="component" value="Unassembled WGS sequence"/>
</dbReference>
<dbReference type="PANTHER" id="PTHR38477">
    <property type="entry name" value="HYPOTHETICAL EXPORTED PROTEIN"/>
    <property type="match status" value="1"/>
</dbReference>
<reference evidence="2 4" key="2">
    <citation type="submission" date="2016-11" db="EMBL/GenBank/DDBJ databases">
        <title>Whole genomes of Flavobacteriaceae.</title>
        <authorList>
            <person name="Stine C."/>
            <person name="Li C."/>
            <person name="Tadesse D."/>
        </authorList>
    </citation>
    <scope>NUCLEOTIDE SEQUENCE [LARGE SCALE GENOMIC DNA]</scope>
    <source>
        <strain evidence="2 4">ATCC 51468</strain>
    </source>
</reference>
<evidence type="ECO:0000313" key="1">
    <source>
        <dbReference type="EMBL" id="KIO52967.1"/>
    </source>
</evidence>
<dbReference type="Pfam" id="PF13645">
    <property type="entry name" value="YkuD_2"/>
    <property type="match status" value="1"/>
</dbReference>
<sequence>MIYKIYPLLVFFMLSFAKDSKSTPEIKKATVKTFAKAEKLTVDLKIESIYNTLHSNNFSLPELKTFTEALKGFYLLKEKGVIQKDILTLIDFSLSSNTKRLWVIDLTTNTILYNSLVAHGRNTGDEFASTFSNSNSSFKSSLGFYSTGEIYRGKHGASLRLDGLERGVNDNARERAVVMHGADYVSESFIRSNKRLGRSLGCPAIPLELTDEIIETIKNKSCLYIYHPSRSFAMEEKLIS</sequence>
<keyword evidence="4" id="KW-1185">Reference proteome</keyword>
<gene>
    <name evidence="2" type="ORF">B0A73_08020</name>
    <name evidence="1" type="ORF">IW18_10605</name>
</gene>
<proteinExistence type="predicted"/>
<comment type="caution">
    <text evidence="1">The sequence shown here is derived from an EMBL/GenBank/DDBJ whole genome shotgun (WGS) entry which is preliminary data.</text>
</comment>
<dbReference type="EMBL" id="JPRK01000008">
    <property type="protein sequence ID" value="KIO52967.1"/>
    <property type="molecule type" value="Genomic_DNA"/>
</dbReference>
<dbReference type="AlphaFoldDB" id="A0A0D0F4A2"/>
<protein>
    <submittedName>
        <fullName evidence="1">Uncharacterized protein</fullName>
    </submittedName>
</protein>
<evidence type="ECO:0000313" key="4">
    <source>
        <dbReference type="Proteomes" id="UP000198302"/>
    </source>
</evidence>
<evidence type="ECO:0000313" key="2">
    <source>
        <dbReference type="EMBL" id="OXA88610.1"/>
    </source>
</evidence>
<dbReference type="STRING" id="37752.IW18_10605"/>
<dbReference type="EMBL" id="MUGX01000010">
    <property type="protein sequence ID" value="OXA88610.1"/>
    <property type="molecule type" value="Genomic_DNA"/>
</dbReference>
<reference evidence="1 3" key="1">
    <citation type="submission" date="2015-01" db="EMBL/GenBank/DDBJ databases">
        <title>Genome of Flavobacterium hibernum DSM 12611.</title>
        <authorList>
            <person name="Stropko S.J."/>
            <person name="Pipes S.E."/>
            <person name="Newman J.D."/>
        </authorList>
    </citation>
    <scope>NUCLEOTIDE SEQUENCE [LARGE SCALE GENOMIC DNA]</scope>
    <source>
        <strain evidence="1 3">DSM 12611</strain>
    </source>
</reference>
<dbReference type="InterPro" id="IPR032676">
    <property type="entry name" value="YkuD_2"/>
</dbReference>
<dbReference type="Proteomes" id="UP000032061">
    <property type="component" value="Unassembled WGS sequence"/>
</dbReference>
<accession>A0A0D0F4A2</accession>
<dbReference type="PANTHER" id="PTHR38477:SF1">
    <property type="entry name" value="MUREIN L,D-TRANSPEPTIDASE CATALYTIC DOMAIN FAMILY PROTEIN"/>
    <property type="match status" value="1"/>
</dbReference>
<name>A0A0D0F4A2_9FLAO</name>
<organism evidence="1 3">
    <name type="scientific">Flavobacterium hibernum</name>
    <dbReference type="NCBI Taxonomy" id="37752"/>
    <lineage>
        <taxon>Bacteria</taxon>
        <taxon>Pseudomonadati</taxon>
        <taxon>Bacteroidota</taxon>
        <taxon>Flavobacteriia</taxon>
        <taxon>Flavobacteriales</taxon>
        <taxon>Flavobacteriaceae</taxon>
        <taxon>Flavobacterium</taxon>
    </lineage>
</organism>
<dbReference type="OrthoDB" id="9815195at2"/>